<keyword evidence="3" id="KW-0732">Signal</keyword>
<gene>
    <name evidence="6" type="ORF">C8D82_10415</name>
</gene>
<keyword evidence="7" id="KW-1185">Reference proteome</keyword>
<feature type="signal peptide" evidence="3">
    <location>
        <begin position="1"/>
        <end position="20"/>
    </location>
</feature>
<dbReference type="RefSeq" id="WP_116882868.1">
    <property type="nucleotide sequence ID" value="NZ_CABMMC010000043.1"/>
</dbReference>
<keyword evidence="2" id="KW-0326">Glycosidase</keyword>
<dbReference type="GO" id="GO:0004565">
    <property type="term" value="F:beta-galactosidase activity"/>
    <property type="evidence" value="ECO:0007669"/>
    <property type="project" value="InterPro"/>
</dbReference>
<keyword evidence="1" id="KW-0378">Hydrolase</keyword>
<evidence type="ECO:0000313" key="6">
    <source>
        <dbReference type="EMBL" id="PVY44873.1"/>
    </source>
</evidence>
<dbReference type="Proteomes" id="UP000245959">
    <property type="component" value="Unassembled WGS sequence"/>
</dbReference>
<dbReference type="EMBL" id="QEKH01000004">
    <property type="protein sequence ID" value="PVY44873.1"/>
    <property type="molecule type" value="Genomic_DNA"/>
</dbReference>
<evidence type="ECO:0000313" key="7">
    <source>
        <dbReference type="Proteomes" id="UP000245959"/>
    </source>
</evidence>
<dbReference type="SUPFAM" id="SSF51445">
    <property type="entry name" value="(Trans)glycosidases"/>
    <property type="match status" value="1"/>
</dbReference>
<dbReference type="GO" id="GO:0005975">
    <property type="term" value="P:carbohydrate metabolic process"/>
    <property type="evidence" value="ECO:0007669"/>
    <property type="project" value="InterPro"/>
</dbReference>
<evidence type="ECO:0000256" key="2">
    <source>
        <dbReference type="ARBA" id="ARBA00023295"/>
    </source>
</evidence>
<protein>
    <submittedName>
        <fullName evidence="6">Beta-galactosidase-like protein</fullName>
    </submittedName>
</protein>
<evidence type="ECO:0000256" key="1">
    <source>
        <dbReference type="ARBA" id="ARBA00022801"/>
    </source>
</evidence>
<dbReference type="PANTHER" id="PTHR12631:SF10">
    <property type="entry name" value="BETA-XYLOSIDASE-LIKE PROTEIN-RELATED"/>
    <property type="match status" value="1"/>
</dbReference>
<evidence type="ECO:0000259" key="4">
    <source>
        <dbReference type="Pfam" id="PF02449"/>
    </source>
</evidence>
<dbReference type="InterPro" id="IPR051923">
    <property type="entry name" value="Glycosyl_Hydrolase_39"/>
</dbReference>
<dbReference type="GO" id="GO:0009341">
    <property type="term" value="C:beta-galactosidase complex"/>
    <property type="evidence" value="ECO:0007669"/>
    <property type="project" value="InterPro"/>
</dbReference>
<accession>A0A2U1B875</accession>
<dbReference type="InterPro" id="IPR013529">
    <property type="entry name" value="Glyco_hydro_42_N"/>
</dbReference>
<evidence type="ECO:0000259" key="5">
    <source>
        <dbReference type="Pfam" id="PF11790"/>
    </source>
</evidence>
<dbReference type="Pfam" id="PF02449">
    <property type="entry name" value="Glyco_hydro_42"/>
    <property type="match status" value="1"/>
</dbReference>
<dbReference type="PANTHER" id="PTHR12631">
    <property type="entry name" value="ALPHA-L-IDURONIDASE"/>
    <property type="match status" value="1"/>
</dbReference>
<comment type="caution">
    <text evidence="6">The sequence shown here is derived from an EMBL/GenBank/DDBJ whole genome shotgun (WGS) entry which is preliminary data.</text>
</comment>
<sequence>MKLNQLFFCTLGAAALGLTAAASPFGMCAHLNRMPPEEMRRELADMAGLGARMVRVDLDWSQVEPEPGKWDFTRWDALVEEAGKQGVAVIAILGGELHKPVRPPYRNQQDFLRYVAESVRRYKGKIAAYEVINEADCDRPWGETPNPEHYAELLKKTCETIKAIDPAAKVLFSGVSFVRNPYGYLEKAFTAGAGDYCDGVNFHPYQWKYVPEAQLRHKVAELRELMKKYNFNKPVWVTEIGNSSGEQQVQFVHDATAAALKELAIDPASRTIGVIRDDENFCYADGIHLQVNEFLPEAKKVRPLKFIELAALKVEDCPAVILPGVEGFPIRQFGFVRDYVKRGGTLIIPGGIPFYFNVEKQPDGMFTNAWLTRQCSGELHYGWEASWTRQGVPANATKIVPGENFPGLNSRQFWTGRFLTAENLKENDRMIPIFYGVQGEYKAPVAALYRLDSDLKGNLVLMPGIQNECSSEEMQAQLLPRQYLLLLAEGVEGICYYRFRAGEWNRSREAHFGIVRRDFSPKPAARAFETLTRLRPEGSGPVELSTPAPGVQAAVWPLPDGARIHAVWSTSGTRKMRIAGAFETVTDFLGNEVKLENGVFDATPGILYFRTAPGAQPEFKAQ</sequence>
<name>A0A2U1B875_9BACT</name>
<dbReference type="GeneID" id="78294187"/>
<dbReference type="Gene3D" id="3.20.20.80">
    <property type="entry name" value="Glycosidases"/>
    <property type="match status" value="2"/>
</dbReference>
<dbReference type="InterPro" id="IPR024655">
    <property type="entry name" value="Asl1_glyco_hydro_catalytic"/>
</dbReference>
<reference evidence="6 7" key="1">
    <citation type="submission" date="2018-04" db="EMBL/GenBank/DDBJ databases">
        <title>Genomic Encyclopedia of Type Strains, Phase IV (KMG-IV): sequencing the most valuable type-strain genomes for metagenomic binning, comparative biology and taxonomic classification.</title>
        <authorList>
            <person name="Goeker M."/>
        </authorList>
    </citation>
    <scope>NUCLEOTIDE SEQUENCE [LARGE SCALE GENOMIC DNA]</scope>
    <source>
        <strain evidence="6 7">DSM 14823</strain>
    </source>
</reference>
<feature type="chain" id="PRO_5015551275" evidence="3">
    <location>
        <begin position="21"/>
        <end position="622"/>
    </location>
</feature>
<feature type="domain" description="Asl1-like glycosyl hydrolase catalytic" evidence="5">
    <location>
        <begin position="132"/>
        <end position="257"/>
    </location>
</feature>
<dbReference type="InterPro" id="IPR017853">
    <property type="entry name" value="GH"/>
</dbReference>
<proteinExistence type="predicted"/>
<dbReference type="AlphaFoldDB" id="A0A2U1B875"/>
<dbReference type="Pfam" id="PF11790">
    <property type="entry name" value="Glyco_hydro_cc"/>
    <property type="match status" value="1"/>
</dbReference>
<feature type="domain" description="Glycoside hydrolase family 42 N-terminal" evidence="4">
    <location>
        <begin position="33"/>
        <end position="90"/>
    </location>
</feature>
<organism evidence="6 7">
    <name type="scientific">Victivallis vadensis</name>
    <dbReference type="NCBI Taxonomy" id="172901"/>
    <lineage>
        <taxon>Bacteria</taxon>
        <taxon>Pseudomonadati</taxon>
        <taxon>Lentisphaerota</taxon>
        <taxon>Lentisphaeria</taxon>
        <taxon>Victivallales</taxon>
        <taxon>Victivallaceae</taxon>
        <taxon>Victivallis</taxon>
    </lineage>
</organism>
<evidence type="ECO:0000256" key="3">
    <source>
        <dbReference type="SAM" id="SignalP"/>
    </source>
</evidence>
<dbReference type="OrthoDB" id="9800974at2"/>